<dbReference type="SUPFAM" id="SSF56601">
    <property type="entry name" value="beta-lactamase/transpeptidase-like"/>
    <property type="match status" value="1"/>
</dbReference>
<comment type="subcellular location">
    <subcellularLocation>
        <location evidence="1">Membrane</location>
    </subcellularLocation>
</comment>
<dbReference type="CDD" id="cd06575">
    <property type="entry name" value="PASTA_Pbp2x-like_2"/>
    <property type="match status" value="1"/>
</dbReference>
<dbReference type="InterPro" id="IPR005543">
    <property type="entry name" value="PASTA_dom"/>
</dbReference>
<dbReference type="GO" id="GO:0008658">
    <property type="term" value="F:penicillin binding"/>
    <property type="evidence" value="ECO:0007669"/>
    <property type="project" value="InterPro"/>
</dbReference>
<dbReference type="Gene3D" id="3.30.450.330">
    <property type="match status" value="1"/>
</dbReference>
<protein>
    <submittedName>
        <fullName evidence="4">PASTA domain-containing protein</fullName>
    </submittedName>
</protein>
<dbReference type="PROSITE" id="PS51178">
    <property type="entry name" value="PASTA"/>
    <property type="match status" value="1"/>
</dbReference>
<accession>A0A7V3VT02</accession>
<proteinExistence type="predicted"/>
<dbReference type="PANTHER" id="PTHR30627:SF1">
    <property type="entry name" value="PEPTIDOGLYCAN D,D-TRANSPEPTIDASE FTSI"/>
    <property type="match status" value="1"/>
</dbReference>
<dbReference type="EMBL" id="DTPE01000104">
    <property type="protein sequence ID" value="HGE74971.1"/>
    <property type="molecule type" value="Genomic_DNA"/>
</dbReference>
<dbReference type="InterPro" id="IPR050515">
    <property type="entry name" value="Beta-lactam/transpept"/>
</dbReference>
<dbReference type="InterPro" id="IPR012338">
    <property type="entry name" value="Beta-lactam/transpept-like"/>
</dbReference>
<sequence>MNDGRIRVLLFIFLAGLIFYVVRGTIIVSHFQKIPISPSTVILPAPYGDIIGAGDCPILQNTLSYDVYVDVSHAKALSQLEGWSYPGRVIDVLNYFGINTDSKTVSNIINSGKGGIEVGLVNENKIYSLPSDWVDFLNIQRVYVQSKVATSLNVVAKAIQGEYENYIKPKKNGEILYDAFGPYAITSGIKEFVKPVGGDEIVTTINPSIQAYAQSAIEKAVLTNAASGGEVIITDPKNGDIIAMATTWPWDAPVMDVFEPGSSIKPLIFSAALQEGIVDTNTTFTGPYYIPDPNIPLVIKDAEVHPWPIDLREALVYSSDIAEMKIAKKFIDTVGDQNYYNWFLKFGLGKKTGVDLPSEVDGFLTPPSQWYGIGGQEMAIGQSIAVTGVQLISSLNSVVNGGYLIKPHILKEIVSPSGSIVSVYTPQSTEIFNSAVTQIVRSFMIDVVEKGTGMPAKLPGVLVGGKTGTAEKSSGGKVSTKGPYFSIFYGFFPADDPVYSILVMVDSPSKGLYYGEDVSAPVFHDIGEYILNSGYLQTDQSHVFSSFAMPNLKGLTLNESLYILNELSISATRISFNGDGVVLEQSPAPNTPISTVKNVKLVLGSPF</sequence>
<evidence type="ECO:0000256" key="1">
    <source>
        <dbReference type="ARBA" id="ARBA00004370"/>
    </source>
</evidence>
<organism evidence="4">
    <name type="scientific">Mesoaciditoga lauensis</name>
    <dbReference type="NCBI Taxonomy" id="1495039"/>
    <lineage>
        <taxon>Bacteria</taxon>
        <taxon>Thermotogati</taxon>
        <taxon>Thermotogota</taxon>
        <taxon>Thermotogae</taxon>
        <taxon>Mesoaciditogales</taxon>
        <taxon>Mesoaciditogaceae</taxon>
        <taxon>Mesoaciditoga</taxon>
    </lineage>
</organism>
<feature type="domain" description="PASTA" evidence="3">
    <location>
        <begin position="543"/>
        <end position="605"/>
    </location>
</feature>
<dbReference type="SUPFAM" id="SSF54184">
    <property type="entry name" value="Penicillin-binding protein 2x (pbp-2x), c-terminal domain"/>
    <property type="match status" value="1"/>
</dbReference>
<dbReference type="InterPro" id="IPR001460">
    <property type="entry name" value="PCN-bd_Tpept"/>
</dbReference>
<comment type="caution">
    <text evidence="4">The sequence shown here is derived from an EMBL/GenBank/DDBJ whole genome shotgun (WGS) entry which is preliminary data.</text>
</comment>
<reference evidence="4" key="1">
    <citation type="journal article" date="2020" name="mSystems">
        <title>Genome- and Community-Level Interaction Insights into Carbon Utilization and Element Cycling Functions of Hydrothermarchaeota in Hydrothermal Sediment.</title>
        <authorList>
            <person name="Zhou Z."/>
            <person name="Liu Y."/>
            <person name="Xu W."/>
            <person name="Pan J."/>
            <person name="Luo Z.H."/>
            <person name="Li M."/>
        </authorList>
    </citation>
    <scope>NUCLEOTIDE SEQUENCE [LARGE SCALE GENOMIC DNA]</scope>
    <source>
        <strain evidence="4">SpSt-966</strain>
    </source>
</reference>
<dbReference type="Pfam" id="PF00905">
    <property type="entry name" value="Transpeptidase"/>
    <property type="match status" value="1"/>
</dbReference>
<evidence type="ECO:0000256" key="2">
    <source>
        <dbReference type="ARBA" id="ARBA00023136"/>
    </source>
</evidence>
<dbReference type="GO" id="GO:0071555">
    <property type="term" value="P:cell wall organization"/>
    <property type="evidence" value="ECO:0007669"/>
    <property type="project" value="TreeGrafter"/>
</dbReference>
<dbReference type="Pfam" id="PF03793">
    <property type="entry name" value="PASTA"/>
    <property type="match status" value="1"/>
</dbReference>
<evidence type="ECO:0000313" key="4">
    <source>
        <dbReference type="EMBL" id="HGE74971.1"/>
    </source>
</evidence>
<dbReference type="GO" id="GO:0005886">
    <property type="term" value="C:plasma membrane"/>
    <property type="evidence" value="ECO:0007669"/>
    <property type="project" value="TreeGrafter"/>
</dbReference>
<dbReference type="PANTHER" id="PTHR30627">
    <property type="entry name" value="PEPTIDOGLYCAN D,D-TRANSPEPTIDASE"/>
    <property type="match status" value="1"/>
</dbReference>
<gene>
    <name evidence="4" type="ORF">ENX73_02470</name>
</gene>
<name>A0A7V3VT02_9BACT</name>
<evidence type="ECO:0000259" key="3">
    <source>
        <dbReference type="PROSITE" id="PS51178"/>
    </source>
</evidence>
<dbReference type="AlphaFoldDB" id="A0A7V3VT02"/>
<keyword evidence="2" id="KW-0472">Membrane</keyword>
<dbReference type="Gene3D" id="3.40.710.10">
    <property type="entry name" value="DD-peptidase/beta-lactamase superfamily"/>
    <property type="match status" value="1"/>
</dbReference>